<feature type="transmembrane region" description="Helical" evidence="4">
    <location>
        <begin position="82"/>
        <end position="104"/>
    </location>
</feature>
<feature type="transmembrane region" description="Helical" evidence="4">
    <location>
        <begin position="315"/>
        <end position="335"/>
    </location>
</feature>
<dbReference type="PANTHER" id="PTHR11360:SF177">
    <property type="entry name" value="RIBOFLAVIN TRANSPORTER MCH5"/>
    <property type="match status" value="1"/>
</dbReference>
<feature type="transmembrane region" description="Helical" evidence="4">
    <location>
        <begin position="341"/>
        <end position="366"/>
    </location>
</feature>
<dbReference type="InterPro" id="IPR020846">
    <property type="entry name" value="MFS_dom"/>
</dbReference>
<dbReference type="PANTHER" id="PTHR11360">
    <property type="entry name" value="MONOCARBOXYLATE TRANSPORTER"/>
    <property type="match status" value="1"/>
</dbReference>
<reference evidence="6" key="2">
    <citation type="submission" date="2023-05" db="EMBL/GenBank/DDBJ databases">
        <authorList>
            <consortium name="Lawrence Berkeley National Laboratory"/>
            <person name="Steindorff A."/>
            <person name="Hensen N."/>
            <person name="Bonometti L."/>
            <person name="Westerberg I."/>
            <person name="Brannstrom I.O."/>
            <person name="Guillou S."/>
            <person name="Cros-Aarteil S."/>
            <person name="Calhoun S."/>
            <person name="Haridas S."/>
            <person name="Kuo A."/>
            <person name="Mondo S."/>
            <person name="Pangilinan J."/>
            <person name="Riley R."/>
            <person name="Labutti K."/>
            <person name="Andreopoulos B."/>
            <person name="Lipzen A."/>
            <person name="Chen C."/>
            <person name="Yanf M."/>
            <person name="Daum C."/>
            <person name="Ng V."/>
            <person name="Clum A."/>
            <person name="Ohm R."/>
            <person name="Martin F."/>
            <person name="Silar P."/>
            <person name="Natvig D."/>
            <person name="Lalanne C."/>
            <person name="Gautier V."/>
            <person name="Ament-Velasquez S.L."/>
            <person name="Kruys A."/>
            <person name="Hutchinson M.I."/>
            <person name="Powell A.J."/>
            <person name="Barry K."/>
            <person name="Miller A.N."/>
            <person name="Grigoriev I.V."/>
            <person name="Debuchy R."/>
            <person name="Gladieux P."/>
            <person name="Thoren M.H."/>
            <person name="Johannesson H."/>
        </authorList>
    </citation>
    <scope>NUCLEOTIDE SEQUENCE</scope>
    <source>
        <strain evidence="6">CBS 359.72</strain>
    </source>
</reference>
<feature type="compositionally biased region" description="Basic and acidic residues" evidence="3">
    <location>
        <begin position="8"/>
        <end position="19"/>
    </location>
</feature>
<comment type="caution">
    <text evidence="6">The sequence shown here is derived from an EMBL/GenBank/DDBJ whole genome shotgun (WGS) entry which is preliminary data.</text>
</comment>
<dbReference type="InterPro" id="IPR036259">
    <property type="entry name" value="MFS_trans_sf"/>
</dbReference>
<name>A0AAN7CV32_9PEZI</name>
<dbReference type="InterPro" id="IPR011701">
    <property type="entry name" value="MFS"/>
</dbReference>
<feature type="transmembrane region" description="Helical" evidence="4">
    <location>
        <begin position="137"/>
        <end position="162"/>
    </location>
</feature>
<dbReference type="Pfam" id="PF07690">
    <property type="entry name" value="MFS_1"/>
    <property type="match status" value="1"/>
</dbReference>
<feature type="transmembrane region" description="Helical" evidence="4">
    <location>
        <begin position="111"/>
        <end position="131"/>
    </location>
</feature>
<feature type="transmembrane region" description="Helical" evidence="4">
    <location>
        <begin position="41"/>
        <end position="62"/>
    </location>
</feature>
<feature type="transmembrane region" description="Helical" evidence="4">
    <location>
        <begin position="248"/>
        <end position="270"/>
    </location>
</feature>
<protein>
    <submittedName>
        <fullName evidence="6">Major facilitator superfamily domain-containing protein</fullName>
    </submittedName>
</protein>
<evidence type="ECO:0000259" key="5">
    <source>
        <dbReference type="PROSITE" id="PS50850"/>
    </source>
</evidence>
<evidence type="ECO:0000256" key="3">
    <source>
        <dbReference type="SAM" id="MobiDB-lite"/>
    </source>
</evidence>
<evidence type="ECO:0000313" key="6">
    <source>
        <dbReference type="EMBL" id="KAK4248859.1"/>
    </source>
</evidence>
<feature type="transmembrane region" description="Helical" evidence="4">
    <location>
        <begin position="378"/>
        <end position="397"/>
    </location>
</feature>
<dbReference type="AlphaFoldDB" id="A0AAN7CV32"/>
<evidence type="ECO:0000313" key="7">
    <source>
        <dbReference type="Proteomes" id="UP001303647"/>
    </source>
</evidence>
<keyword evidence="4" id="KW-0812">Transmembrane</keyword>
<proteinExistence type="inferred from homology"/>
<dbReference type="InterPro" id="IPR050327">
    <property type="entry name" value="Proton-linked_MCT"/>
</dbReference>
<dbReference type="GO" id="GO:0022857">
    <property type="term" value="F:transmembrane transporter activity"/>
    <property type="evidence" value="ECO:0007669"/>
    <property type="project" value="InterPro"/>
</dbReference>
<reference evidence="6" key="1">
    <citation type="journal article" date="2023" name="Mol. Phylogenet. Evol.">
        <title>Genome-scale phylogeny and comparative genomics of the fungal order Sordariales.</title>
        <authorList>
            <person name="Hensen N."/>
            <person name="Bonometti L."/>
            <person name="Westerberg I."/>
            <person name="Brannstrom I.O."/>
            <person name="Guillou S."/>
            <person name="Cros-Aarteil S."/>
            <person name="Calhoun S."/>
            <person name="Haridas S."/>
            <person name="Kuo A."/>
            <person name="Mondo S."/>
            <person name="Pangilinan J."/>
            <person name="Riley R."/>
            <person name="LaButti K."/>
            <person name="Andreopoulos B."/>
            <person name="Lipzen A."/>
            <person name="Chen C."/>
            <person name="Yan M."/>
            <person name="Daum C."/>
            <person name="Ng V."/>
            <person name="Clum A."/>
            <person name="Steindorff A."/>
            <person name="Ohm R.A."/>
            <person name="Martin F."/>
            <person name="Silar P."/>
            <person name="Natvig D.O."/>
            <person name="Lalanne C."/>
            <person name="Gautier V."/>
            <person name="Ament-Velasquez S.L."/>
            <person name="Kruys A."/>
            <person name="Hutchinson M.I."/>
            <person name="Powell A.J."/>
            <person name="Barry K."/>
            <person name="Miller A.N."/>
            <person name="Grigoriev I.V."/>
            <person name="Debuchy R."/>
            <person name="Gladieux P."/>
            <person name="Hiltunen Thoren M."/>
            <person name="Johannesson H."/>
        </authorList>
    </citation>
    <scope>NUCLEOTIDE SEQUENCE</scope>
    <source>
        <strain evidence="6">CBS 359.72</strain>
    </source>
</reference>
<comment type="similarity">
    <text evidence="2">Belongs to the major facilitator superfamily. Monocarboxylate porter (TC 2.A.1.13) family.</text>
</comment>
<sequence length="444" mass="45854">MLITRPGPDTRHLGSKEDSGGNAARPPTGLDNRSQDGGTRAWLAVFGCWLALFASLGFMNVLATFRAYLTTTGTVHLSPGTIGGVIFGYASLSFLVGIYVGPLFDKYGPKWLILGGTVSLVASLLLASVGTATVLTLVALAILGSFGSTLLYLPSIAVIAHVFSTRRGLATGLATTSTSASGVVFPFLLRALFASVGWTWAVRIISLFCLVLTGAANFLITRAPTLSKKTEEEEEKEEKRNKKNTPGFTPTLLATFCAQLASFLALSYMSRYALFREKFGRAAGASEVVAIANGASAAGRVLVGWAADRTGPFNASVGCCAAAALAALAVWLPAAETVTTWGAAVAFAALFGLASGGAASLVPVAVGRLCDTRQFGRCYGTCHAISSFLVVLATPVAEQVAGRGGNRGNYLGLAVATGVLYAAAAAAFAAARVTVVGRRICIAF</sequence>
<evidence type="ECO:0000256" key="4">
    <source>
        <dbReference type="SAM" id="Phobius"/>
    </source>
</evidence>
<dbReference type="SUPFAM" id="SSF103473">
    <property type="entry name" value="MFS general substrate transporter"/>
    <property type="match status" value="1"/>
</dbReference>
<gene>
    <name evidence="6" type="ORF">C7999DRAFT_39987</name>
</gene>
<dbReference type="Gene3D" id="1.20.1250.20">
    <property type="entry name" value="MFS general substrate transporter like domains"/>
    <property type="match status" value="1"/>
</dbReference>
<keyword evidence="7" id="KW-1185">Reference proteome</keyword>
<dbReference type="Proteomes" id="UP001303647">
    <property type="component" value="Unassembled WGS sequence"/>
</dbReference>
<feature type="transmembrane region" description="Helical" evidence="4">
    <location>
        <begin position="409"/>
        <end position="430"/>
    </location>
</feature>
<feature type="transmembrane region" description="Helical" evidence="4">
    <location>
        <begin position="169"/>
        <end position="188"/>
    </location>
</feature>
<dbReference type="EMBL" id="MU857631">
    <property type="protein sequence ID" value="KAK4248859.1"/>
    <property type="molecule type" value="Genomic_DNA"/>
</dbReference>
<feature type="transmembrane region" description="Helical" evidence="4">
    <location>
        <begin position="200"/>
        <end position="220"/>
    </location>
</feature>
<dbReference type="GO" id="GO:0016020">
    <property type="term" value="C:membrane"/>
    <property type="evidence" value="ECO:0007669"/>
    <property type="project" value="UniProtKB-SubCell"/>
</dbReference>
<feature type="transmembrane region" description="Helical" evidence="4">
    <location>
        <begin position="282"/>
        <end position="303"/>
    </location>
</feature>
<organism evidence="6 7">
    <name type="scientific">Corynascus novoguineensis</name>
    <dbReference type="NCBI Taxonomy" id="1126955"/>
    <lineage>
        <taxon>Eukaryota</taxon>
        <taxon>Fungi</taxon>
        <taxon>Dikarya</taxon>
        <taxon>Ascomycota</taxon>
        <taxon>Pezizomycotina</taxon>
        <taxon>Sordariomycetes</taxon>
        <taxon>Sordariomycetidae</taxon>
        <taxon>Sordariales</taxon>
        <taxon>Chaetomiaceae</taxon>
        <taxon>Corynascus</taxon>
    </lineage>
</organism>
<feature type="domain" description="Major facilitator superfamily (MFS) profile" evidence="5">
    <location>
        <begin position="40"/>
        <end position="444"/>
    </location>
</feature>
<keyword evidence="4" id="KW-1133">Transmembrane helix</keyword>
<comment type="subcellular location">
    <subcellularLocation>
        <location evidence="1">Membrane</location>
        <topology evidence="1">Multi-pass membrane protein</topology>
    </subcellularLocation>
</comment>
<feature type="region of interest" description="Disordered" evidence="3">
    <location>
        <begin position="1"/>
        <end position="34"/>
    </location>
</feature>
<accession>A0AAN7CV32</accession>
<evidence type="ECO:0000256" key="2">
    <source>
        <dbReference type="ARBA" id="ARBA00006727"/>
    </source>
</evidence>
<dbReference type="PROSITE" id="PS50850">
    <property type="entry name" value="MFS"/>
    <property type="match status" value="1"/>
</dbReference>
<keyword evidence="4" id="KW-0472">Membrane</keyword>
<evidence type="ECO:0000256" key="1">
    <source>
        <dbReference type="ARBA" id="ARBA00004141"/>
    </source>
</evidence>